<evidence type="ECO:0000313" key="1">
    <source>
        <dbReference type="EMBL" id="SFA61487.1"/>
    </source>
</evidence>
<dbReference type="GeneID" id="85487449"/>
<dbReference type="EMBL" id="FOJN01000018">
    <property type="protein sequence ID" value="SFA61487.1"/>
    <property type="molecule type" value="Genomic_DNA"/>
</dbReference>
<accession>A0A1I0UCG2</accession>
<protein>
    <submittedName>
        <fullName evidence="1">Uncharacterized protein</fullName>
    </submittedName>
</protein>
<dbReference type="RefSeq" id="WP_068366057.1">
    <property type="nucleotide sequence ID" value="NZ_FOJN01000018.1"/>
</dbReference>
<dbReference type="Proteomes" id="UP000182054">
    <property type="component" value="Unassembled WGS sequence"/>
</dbReference>
<sequence length="141" mass="15673">MTDTHDVYDYYGDITYSDDWTTIQMVSAPTGWRVRVWIMCLNELDSIDAPVAAFLLQERRSVTDHCRDVTTALDAPYETRTVAAVFDGGELKAVDADCNYTLAGDCEPLSVEVVAPGGDFSEESRRDAERKIAARKRVVAS</sequence>
<organism evidence="1 2">
    <name type="scientific">Rhodococcoides kroppenstedtii</name>
    <dbReference type="NCBI Taxonomy" id="293050"/>
    <lineage>
        <taxon>Bacteria</taxon>
        <taxon>Bacillati</taxon>
        <taxon>Actinomycetota</taxon>
        <taxon>Actinomycetes</taxon>
        <taxon>Mycobacteriales</taxon>
        <taxon>Nocardiaceae</taxon>
        <taxon>Rhodococcoides</taxon>
    </lineage>
</organism>
<reference evidence="1 2" key="1">
    <citation type="submission" date="2016-10" db="EMBL/GenBank/DDBJ databases">
        <authorList>
            <person name="de Groot N.N."/>
        </authorList>
    </citation>
    <scope>NUCLEOTIDE SEQUENCE [LARGE SCALE GENOMIC DNA]</scope>
    <source>
        <strain evidence="1 2">DSM 44908</strain>
    </source>
</reference>
<evidence type="ECO:0000313" key="2">
    <source>
        <dbReference type="Proteomes" id="UP000182054"/>
    </source>
</evidence>
<proteinExistence type="predicted"/>
<dbReference type="AlphaFoldDB" id="A0A1I0UCG2"/>
<name>A0A1I0UCG2_9NOCA</name>
<gene>
    <name evidence="1" type="ORF">SAMN05444374_1184</name>
</gene>